<dbReference type="Proteomes" id="UP001595912">
    <property type="component" value="Unassembled WGS sequence"/>
</dbReference>
<name>A0ABV9W011_9ACTN</name>
<evidence type="ECO:0000313" key="3">
    <source>
        <dbReference type="EMBL" id="MFC5001071.1"/>
    </source>
</evidence>
<feature type="transmembrane region" description="Helical" evidence="2">
    <location>
        <begin position="464"/>
        <end position="486"/>
    </location>
</feature>
<keyword evidence="2" id="KW-0812">Transmembrane</keyword>
<feature type="transmembrane region" description="Helical" evidence="2">
    <location>
        <begin position="380"/>
        <end position="406"/>
    </location>
</feature>
<keyword evidence="4" id="KW-1185">Reference proteome</keyword>
<gene>
    <name evidence="3" type="ORF">ACFPIJ_24925</name>
</gene>
<keyword evidence="2" id="KW-0472">Membrane</keyword>
<protein>
    <submittedName>
        <fullName evidence="3">Uncharacterized protein</fullName>
    </submittedName>
</protein>
<keyword evidence="2" id="KW-1133">Transmembrane helix</keyword>
<evidence type="ECO:0000256" key="1">
    <source>
        <dbReference type="SAM" id="MobiDB-lite"/>
    </source>
</evidence>
<reference evidence="4" key="1">
    <citation type="journal article" date="2019" name="Int. J. Syst. Evol. Microbiol.">
        <title>The Global Catalogue of Microorganisms (GCM) 10K type strain sequencing project: providing services to taxonomists for standard genome sequencing and annotation.</title>
        <authorList>
            <consortium name="The Broad Institute Genomics Platform"/>
            <consortium name="The Broad Institute Genome Sequencing Center for Infectious Disease"/>
            <person name="Wu L."/>
            <person name="Ma J."/>
        </authorList>
    </citation>
    <scope>NUCLEOTIDE SEQUENCE [LARGE SCALE GENOMIC DNA]</scope>
    <source>
        <strain evidence="4">CGMCC 4.7152</strain>
    </source>
</reference>
<feature type="transmembrane region" description="Helical" evidence="2">
    <location>
        <begin position="330"/>
        <end position="355"/>
    </location>
</feature>
<proteinExistence type="predicted"/>
<comment type="caution">
    <text evidence="3">The sequence shown here is derived from an EMBL/GenBank/DDBJ whole genome shotgun (WGS) entry which is preliminary data.</text>
</comment>
<dbReference type="Gene3D" id="2.60.120.200">
    <property type="match status" value="1"/>
</dbReference>
<sequence>MNLRRALRAEWTKFWSVRSTTLALLAMVLLTLGLSTLAASLSHSDAYEGPITYDQLHFVHEPMTGDGTLTARVASQKATGAWAKAGIMVKASPTAGAPYVALMVTPAHGVRLIADATTELAGTATTAPRWLQLTRSGQTFTGAESADGSSWRTVGTVTVADLPTRAWAGLFVASPPTDVPFALQGRTGTVSRYLQLGEANFDHVTVAVASAGAAPPADAWRDSDVTPPPHQRGAPKPGPEAIINIDLLPGGSTRDGNGTFTVTGSGDLGRAGIGGVSLAGPTDLVRQSLVGAQLGIIGAVVLGVLFITSEYRTGTIGATLAASPRRGHVLAAKTAVLTGVVFVVGLLPGFAVALFSPALERRNGYRPPVFPDPPTVTDPVVLRAIIGTAAFLALIAAFSLAVGVILRGTASAVMLLLALLVVVPIVASGTSDAANTWIRRATPFAGLSIQQTMDVPSETVIGPWAGLAVLCAYTGVALTAGFWLLLRRDA</sequence>
<dbReference type="RefSeq" id="WP_380117723.1">
    <property type="nucleotide sequence ID" value="NZ_JBHSIU010000029.1"/>
</dbReference>
<dbReference type="PANTHER" id="PTHR37305">
    <property type="entry name" value="INTEGRAL MEMBRANE PROTEIN-RELATED"/>
    <property type="match status" value="1"/>
</dbReference>
<evidence type="ECO:0000313" key="4">
    <source>
        <dbReference type="Proteomes" id="UP001595912"/>
    </source>
</evidence>
<dbReference type="EMBL" id="JBHSIU010000029">
    <property type="protein sequence ID" value="MFC5001071.1"/>
    <property type="molecule type" value="Genomic_DNA"/>
</dbReference>
<feature type="transmembrane region" description="Helical" evidence="2">
    <location>
        <begin position="289"/>
        <end position="309"/>
    </location>
</feature>
<accession>A0ABV9W011</accession>
<dbReference type="PANTHER" id="PTHR37305:SF1">
    <property type="entry name" value="MEMBRANE PROTEIN"/>
    <property type="match status" value="1"/>
</dbReference>
<organism evidence="3 4">
    <name type="scientific">Dactylosporangium cerinum</name>
    <dbReference type="NCBI Taxonomy" id="1434730"/>
    <lineage>
        <taxon>Bacteria</taxon>
        <taxon>Bacillati</taxon>
        <taxon>Actinomycetota</taxon>
        <taxon>Actinomycetes</taxon>
        <taxon>Micromonosporales</taxon>
        <taxon>Micromonosporaceae</taxon>
        <taxon>Dactylosporangium</taxon>
    </lineage>
</organism>
<feature type="transmembrane region" description="Helical" evidence="2">
    <location>
        <begin position="413"/>
        <end position="430"/>
    </location>
</feature>
<evidence type="ECO:0000256" key="2">
    <source>
        <dbReference type="SAM" id="Phobius"/>
    </source>
</evidence>
<feature type="region of interest" description="Disordered" evidence="1">
    <location>
        <begin position="216"/>
        <end position="240"/>
    </location>
</feature>